<reference evidence="2 3" key="1">
    <citation type="submission" date="2020-03" db="EMBL/GenBank/DDBJ databases">
        <title>Sphingomonas sp. nov., isolated from fish.</title>
        <authorList>
            <person name="Hyun D.-W."/>
            <person name="Bae J.-W."/>
        </authorList>
    </citation>
    <scope>NUCLEOTIDE SEQUENCE [LARGE SCALE GENOMIC DNA]</scope>
    <source>
        <strain evidence="2 3">HDW15C</strain>
    </source>
</reference>
<dbReference type="Proteomes" id="UP000502502">
    <property type="component" value="Chromosome"/>
</dbReference>
<gene>
    <name evidence="2" type="ORF">G7078_01955</name>
</gene>
<feature type="chain" id="PRO_5026004790" description="Lipoprotein" evidence="1">
    <location>
        <begin position="19"/>
        <end position="133"/>
    </location>
</feature>
<sequence>MTRSIAVLLLSATLVGCAAEVLPASRTSQAQGRLQQLLAGRVAGPALSCLQPNQRREMIVIDDNTILFRSGRTIYRNDPPGGCSQLGSGFYSLVTRSPSTNLCSGDIARVADVRSGMTVGNCSLGDFVPYTKP</sequence>
<evidence type="ECO:0000313" key="3">
    <source>
        <dbReference type="Proteomes" id="UP000502502"/>
    </source>
</evidence>
<keyword evidence="3" id="KW-1185">Reference proteome</keyword>
<feature type="signal peptide" evidence="1">
    <location>
        <begin position="1"/>
        <end position="18"/>
    </location>
</feature>
<dbReference type="KEGG" id="ssin:G7078_01955"/>
<dbReference type="EMBL" id="CP049871">
    <property type="protein sequence ID" value="QIL01672.1"/>
    <property type="molecule type" value="Genomic_DNA"/>
</dbReference>
<proteinExistence type="predicted"/>
<dbReference type="AlphaFoldDB" id="A0A6G7ZL68"/>
<evidence type="ECO:0000256" key="1">
    <source>
        <dbReference type="SAM" id="SignalP"/>
    </source>
</evidence>
<name>A0A6G7ZL68_9SPHN</name>
<keyword evidence="1" id="KW-0732">Signal</keyword>
<dbReference type="PROSITE" id="PS51257">
    <property type="entry name" value="PROKAR_LIPOPROTEIN"/>
    <property type="match status" value="1"/>
</dbReference>
<organism evidence="2 3">
    <name type="scientific">Sphingomonas sinipercae</name>
    <dbReference type="NCBI Taxonomy" id="2714944"/>
    <lineage>
        <taxon>Bacteria</taxon>
        <taxon>Pseudomonadati</taxon>
        <taxon>Pseudomonadota</taxon>
        <taxon>Alphaproteobacteria</taxon>
        <taxon>Sphingomonadales</taxon>
        <taxon>Sphingomonadaceae</taxon>
        <taxon>Sphingomonas</taxon>
    </lineage>
</organism>
<protein>
    <recommendedName>
        <fullName evidence="4">Lipoprotein</fullName>
    </recommendedName>
</protein>
<evidence type="ECO:0008006" key="4">
    <source>
        <dbReference type="Google" id="ProtNLM"/>
    </source>
</evidence>
<evidence type="ECO:0000313" key="2">
    <source>
        <dbReference type="EMBL" id="QIL01672.1"/>
    </source>
</evidence>
<dbReference type="RefSeq" id="WP_166092447.1">
    <property type="nucleotide sequence ID" value="NZ_CP049871.1"/>
</dbReference>
<accession>A0A6G7ZL68</accession>